<dbReference type="EMBL" id="MLQR01000028">
    <property type="protein sequence ID" value="OIJ13442.1"/>
    <property type="molecule type" value="Genomic_DNA"/>
</dbReference>
<dbReference type="SUPFAM" id="SSF52954">
    <property type="entry name" value="Class II aaRS ABD-related"/>
    <property type="match status" value="1"/>
</dbReference>
<evidence type="ECO:0008006" key="3">
    <source>
        <dbReference type="Google" id="ProtNLM"/>
    </source>
</evidence>
<comment type="caution">
    <text evidence="1">The sequence shown here is derived from an EMBL/GenBank/DDBJ whole genome shotgun (WGS) entry which is preliminary data.</text>
</comment>
<evidence type="ECO:0000313" key="2">
    <source>
        <dbReference type="Proteomes" id="UP000179524"/>
    </source>
</evidence>
<keyword evidence="2" id="KW-1185">Reference proteome</keyword>
<organism evidence="1 2">
    <name type="scientific">Anaerobacillus alkalilacustris</name>
    <dbReference type="NCBI Taxonomy" id="393763"/>
    <lineage>
        <taxon>Bacteria</taxon>
        <taxon>Bacillati</taxon>
        <taxon>Bacillota</taxon>
        <taxon>Bacilli</taxon>
        <taxon>Bacillales</taxon>
        <taxon>Bacillaceae</taxon>
        <taxon>Anaerobacillus</taxon>
    </lineage>
</organism>
<evidence type="ECO:0000313" key="1">
    <source>
        <dbReference type="EMBL" id="OIJ13442.1"/>
    </source>
</evidence>
<proteinExistence type="predicted"/>
<dbReference type="RefSeq" id="WP_071309591.1">
    <property type="nucleotide sequence ID" value="NZ_MLQR01000028.1"/>
</dbReference>
<reference evidence="1 2" key="1">
    <citation type="submission" date="2016-10" db="EMBL/GenBank/DDBJ databases">
        <title>Draft genome sequences of four alkaliphilic bacteria belonging to the Anaerobacillus genus.</title>
        <authorList>
            <person name="Bassil N.M."/>
            <person name="Lloyd J.R."/>
        </authorList>
    </citation>
    <scope>NUCLEOTIDE SEQUENCE [LARGE SCALE GENOMIC DNA]</scope>
    <source>
        <strain evidence="1 2">DSM 18345</strain>
    </source>
</reference>
<dbReference type="Proteomes" id="UP000179524">
    <property type="component" value="Unassembled WGS sequence"/>
</dbReference>
<protein>
    <recommendedName>
        <fullName evidence="3">Threonine dehydratase</fullName>
    </recommendedName>
</protein>
<gene>
    <name evidence="1" type="ORF">BKP37_10750</name>
</gene>
<name>A0A1S2LLS5_9BACI</name>
<dbReference type="AlphaFoldDB" id="A0A1S2LLS5"/>
<accession>A0A1S2LLS5</accession>
<dbReference type="OrthoDB" id="2691866at2"/>
<sequence>MEFIIKAKESAIPCAVTIDEDNGRYMIRNVDTSGQVFQNKDELLKWIEEEWNSSTFEDEKAYDELLDMIKNNFDE</sequence>